<evidence type="ECO:0000256" key="12">
    <source>
        <dbReference type="ARBA" id="ARBA00022443"/>
    </source>
</evidence>
<feature type="region of interest" description="Disordered" evidence="27">
    <location>
        <begin position="293"/>
        <end position="393"/>
    </location>
</feature>
<dbReference type="PANTHER" id="PTHR10829">
    <property type="entry name" value="CORTACTIN AND DREBRIN"/>
    <property type="match status" value="1"/>
</dbReference>
<keyword evidence="15" id="KW-0597">Phosphoprotein</keyword>
<evidence type="ECO:0000256" key="27">
    <source>
        <dbReference type="SAM" id="MobiDB-lite"/>
    </source>
</evidence>
<evidence type="ECO:0000256" key="16">
    <source>
        <dbReference type="ARBA" id="ARBA00022583"/>
    </source>
</evidence>
<keyword evidence="23" id="KW-0168">Coated pit</keyword>
<keyword evidence="14" id="KW-0963">Cytoplasm</keyword>
<comment type="subcellular location">
    <subcellularLocation>
        <location evidence="5">Cell junction</location>
        <location evidence="5">Focal adhesion</location>
    </subcellularLocation>
    <subcellularLocation>
        <location evidence="2">Cell membrane</location>
    </subcellularLocation>
    <subcellularLocation>
        <location evidence="6">Cell projection</location>
        <location evidence="6">Dendrite</location>
    </subcellularLocation>
    <subcellularLocation>
        <location evidence="10">Cell projection</location>
        <location evidence="10">Dendritic spine</location>
    </subcellularLocation>
    <subcellularLocation>
        <location evidence="8">Cell projection</location>
        <location evidence="8">Lamellipodium</location>
    </subcellularLocation>
    <subcellularLocation>
        <location evidence="1">Cell projection</location>
        <location evidence="1">Podosome</location>
    </subcellularLocation>
    <subcellularLocation>
        <location evidence="7">Cell projection</location>
        <location evidence="7">Ruffle</location>
    </subcellularLocation>
    <subcellularLocation>
        <location evidence="9">Cytoplasm</location>
        <location evidence="9">Cell cortex</location>
    </subcellularLocation>
    <subcellularLocation>
        <location evidence="4">Cytoplasm</location>
        <location evidence="4">Cytoskeleton</location>
    </subcellularLocation>
    <subcellularLocation>
        <location evidence="3">Endoplasmic reticulum</location>
    </subcellularLocation>
    <subcellularLocation>
        <location evidence="11">Membrane</location>
        <location evidence="11">Clathrin-coated pit</location>
    </subcellularLocation>
</comment>
<protein>
    <recommendedName>
        <fullName evidence="28">SH3 domain-containing protein</fullName>
    </recommendedName>
</protein>
<keyword evidence="25" id="KW-0966">Cell projection</keyword>
<dbReference type="InterPro" id="IPR036028">
    <property type="entry name" value="SH3-like_dom_sf"/>
</dbReference>
<dbReference type="InterPro" id="IPR003134">
    <property type="entry name" value="Hs1_Cortactin"/>
</dbReference>
<dbReference type="GO" id="GO:0005783">
    <property type="term" value="C:endoplasmic reticulum"/>
    <property type="evidence" value="ECO:0007669"/>
    <property type="project" value="UniProtKB-SubCell"/>
</dbReference>
<dbReference type="Gene3D" id="2.30.30.40">
    <property type="entry name" value="SH3 Domains"/>
    <property type="match status" value="1"/>
</dbReference>
<evidence type="ECO:0000256" key="10">
    <source>
        <dbReference type="ARBA" id="ARBA00004552"/>
    </source>
</evidence>
<evidence type="ECO:0000256" key="1">
    <source>
        <dbReference type="ARBA" id="ARBA00004188"/>
    </source>
</evidence>
<keyword evidence="16" id="KW-0254">Endocytosis</keyword>
<proteinExistence type="predicted"/>
<sequence length="459" mass="51125">MWKAAAGQSVTVAVDDGGDDWETDPDFENDVSEKEQRWGAKTVEGSGHQEHINIHKLRENVSSEHSDLRQKEQATMPKASDGYGGKFGVQQDRMDKVSGPPLTLPAHCSVCCEYYDSALFTPLCVLTLFAFIHLSLSLIPPQSAVGHEYQSKLSKHCSQTDTSKGFGGKFGVQGDRVDKTAMGFEYQGKTEKHDSQKDYTKGFGGKFGVETDKVDKSALGFEYQGKTEKHESQKDYVKGFGGKFGVQTDRQDKSALGWDHQEKLQLHESQKDYSHGFGGKFGIQKDRMDKSAGNFEDVEKPSPAYQRTKPVETAGSSTGSIKARFENIAKQNEEEDKKRAEEERARRQAKEKQEQEEAWRKIEETAKAKPASPSPEPSLTVCPTPPVQKAEPLPTYEYGEDLGVTAVALYDYQAAGDDEISFDPDDIITNIETIDEGWWRGVCRGAYGLFPANYVELRQ</sequence>
<dbReference type="GeneTree" id="ENSGT00940000158565"/>
<dbReference type="SUPFAM" id="SSF50044">
    <property type="entry name" value="SH3-domain"/>
    <property type="match status" value="1"/>
</dbReference>
<accession>A0A8C8FRW7</accession>
<evidence type="ECO:0000256" key="17">
    <source>
        <dbReference type="ARBA" id="ARBA00022737"/>
    </source>
</evidence>
<name>A0A8C8FRW7_ONCTS</name>
<evidence type="ECO:0000256" key="14">
    <source>
        <dbReference type="ARBA" id="ARBA00022490"/>
    </source>
</evidence>
<feature type="domain" description="SH3" evidence="28">
    <location>
        <begin position="401"/>
        <end position="459"/>
    </location>
</feature>
<keyword evidence="30" id="KW-1185">Reference proteome</keyword>
<evidence type="ECO:0000256" key="7">
    <source>
        <dbReference type="ARBA" id="ARBA00004466"/>
    </source>
</evidence>
<dbReference type="GO" id="GO:0006897">
    <property type="term" value="P:endocytosis"/>
    <property type="evidence" value="ECO:0007669"/>
    <property type="project" value="UniProtKB-KW"/>
</dbReference>
<dbReference type="GO" id="GO:0005886">
    <property type="term" value="C:plasma membrane"/>
    <property type="evidence" value="ECO:0007669"/>
    <property type="project" value="UniProtKB-SubCell"/>
</dbReference>
<dbReference type="GO" id="GO:0005905">
    <property type="term" value="C:clathrin-coated pit"/>
    <property type="evidence" value="ECO:0007669"/>
    <property type="project" value="UniProtKB-SubCell"/>
</dbReference>
<dbReference type="SMART" id="SM00326">
    <property type="entry name" value="SH3"/>
    <property type="match status" value="1"/>
</dbReference>
<dbReference type="PROSITE" id="PS50002">
    <property type="entry name" value="SH3"/>
    <property type="match status" value="1"/>
</dbReference>
<evidence type="ECO:0000256" key="15">
    <source>
        <dbReference type="ARBA" id="ARBA00022553"/>
    </source>
</evidence>
<keyword evidence="18" id="KW-0256">Endoplasmic reticulum</keyword>
<evidence type="ECO:0000256" key="19">
    <source>
        <dbReference type="ARBA" id="ARBA00022949"/>
    </source>
</evidence>
<dbReference type="FunFam" id="2.30.30.40:FF:000087">
    <property type="entry name" value="Src substrate cortactin"/>
    <property type="match status" value="1"/>
</dbReference>
<feature type="region of interest" description="Disordered" evidence="27">
    <location>
        <begin position="1"/>
        <end position="46"/>
    </location>
</feature>
<dbReference type="Pfam" id="PF14604">
    <property type="entry name" value="SH3_9"/>
    <property type="match status" value="1"/>
</dbReference>
<evidence type="ECO:0000313" key="30">
    <source>
        <dbReference type="Proteomes" id="UP000694402"/>
    </source>
</evidence>
<gene>
    <name evidence="29" type="primary">CTTN</name>
</gene>
<evidence type="ECO:0000256" key="6">
    <source>
        <dbReference type="ARBA" id="ARBA00004279"/>
    </source>
</evidence>
<dbReference type="GO" id="GO:0002102">
    <property type="term" value="C:podosome"/>
    <property type="evidence" value="ECO:0007669"/>
    <property type="project" value="UniProtKB-SubCell"/>
</dbReference>
<dbReference type="GO" id="GO:0051015">
    <property type="term" value="F:actin filament binding"/>
    <property type="evidence" value="ECO:0007669"/>
    <property type="project" value="TreeGrafter"/>
</dbReference>
<keyword evidence="20" id="KW-0770">Synapse</keyword>
<dbReference type="AlphaFoldDB" id="A0A8C8FRW7"/>
<dbReference type="GO" id="GO:0005925">
    <property type="term" value="C:focal adhesion"/>
    <property type="evidence" value="ECO:0007669"/>
    <property type="project" value="UniProtKB-SubCell"/>
</dbReference>
<dbReference type="PRINTS" id="PR00452">
    <property type="entry name" value="SH3DOMAIN"/>
</dbReference>
<evidence type="ECO:0000256" key="26">
    <source>
        <dbReference type="PROSITE-ProRule" id="PRU00192"/>
    </source>
</evidence>
<dbReference type="Pfam" id="PF02218">
    <property type="entry name" value="HS1_rep"/>
    <property type="match status" value="4"/>
</dbReference>
<keyword evidence="22" id="KW-0472">Membrane</keyword>
<evidence type="ECO:0000256" key="2">
    <source>
        <dbReference type="ARBA" id="ARBA00004236"/>
    </source>
</evidence>
<dbReference type="GO" id="GO:0030833">
    <property type="term" value="P:regulation of actin filament polymerization"/>
    <property type="evidence" value="ECO:0007669"/>
    <property type="project" value="TreeGrafter"/>
</dbReference>
<keyword evidence="13" id="KW-1003">Cell membrane</keyword>
<evidence type="ECO:0000313" key="29">
    <source>
        <dbReference type="Ensembl" id="ENSOTSP00005038352.2"/>
    </source>
</evidence>
<dbReference type="InterPro" id="IPR001452">
    <property type="entry name" value="SH3_domain"/>
</dbReference>
<feature type="region of interest" description="Disordered" evidence="27">
    <location>
        <begin position="267"/>
        <end position="286"/>
    </location>
</feature>
<evidence type="ECO:0000256" key="22">
    <source>
        <dbReference type="ARBA" id="ARBA00023136"/>
    </source>
</evidence>
<dbReference type="GO" id="GO:0001726">
    <property type="term" value="C:ruffle"/>
    <property type="evidence" value="ECO:0007669"/>
    <property type="project" value="UniProtKB-SubCell"/>
</dbReference>
<evidence type="ECO:0000256" key="11">
    <source>
        <dbReference type="ARBA" id="ARBA00004600"/>
    </source>
</evidence>
<evidence type="ECO:0000256" key="13">
    <source>
        <dbReference type="ARBA" id="ARBA00022475"/>
    </source>
</evidence>
<dbReference type="GO" id="GO:0030027">
    <property type="term" value="C:lamellipodium"/>
    <property type="evidence" value="ECO:0007669"/>
    <property type="project" value="UniProtKB-SubCell"/>
</dbReference>
<evidence type="ECO:0000256" key="4">
    <source>
        <dbReference type="ARBA" id="ARBA00004245"/>
    </source>
</evidence>
<feature type="compositionally biased region" description="Basic and acidic residues" evidence="27">
    <location>
        <begin position="60"/>
        <end position="72"/>
    </location>
</feature>
<evidence type="ECO:0000256" key="18">
    <source>
        <dbReference type="ARBA" id="ARBA00022824"/>
    </source>
</evidence>
<dbReference type="Ensembl" id="ENSOTST00005041716.2">
    <property type="protein sequence ID" value="ENSOTSP00005038352.2"/>
    <property type="gene ID" value="ENSOTSG00005046745.2"/>
</dbReference>
<dbReference type="GO" id="GO:0030427">
    <property type="term" value="C:site of polarized growth"/>
    <property type="evidence" value="ECO:0007669"/>
    <property type="project" value="TreeGrafter"/>
</dbReference>
<evidence type="ECO:0000256" key="23">
    <source>
        <dbReference type="ARBA" id="ARBA00023176"/>
    </source>
</evidence>
<evidence type="ECO:0000256" key="25">
    <source>
        <dbReference type="ARBA" id="ARBA00023273"/>
    </source>
</evidence>
<keyword evidence="19" id="KW-0965">Cell junction</keyword>
<dbReference type="CDD" id="cd11959">
    <property type="entry name" value="SH3_Cortactin"/>
    <property type="match status" value="1"/>
</dbReference>
<dbReference type="GO" id="GO:0030864">
    <property type="term" value="C:cortical actin cytoskeleton"/>
    <property type="evidence" value="ECO:0007669"/>
    <property type="project" value="TreeGrafter"/>
</dbReference>
<dbReference type="Proteomes" id="UP000694402">
    <property type="component" value="Unassembled WGS sequence"/>
</dbReference>
<dbReference type="InterPro" id="IPR035716">
    <property type="entry name" value="Cortactin_SH3"/>
</dbReference>
<evidence type="ECO:0000256" key="20">
    <source>
        <dbReference type="ARBA" id="ARBA00023018"/>
    </source>
</evidence>
<dbReference type="PRINTS" id="PR00499">
    <property type="entry name" value="P67PHOX"/>
</dbReference>
<dbReference type="GO" id="GO:0043197">
    <property type="term" value="C:dendritic spine"/>
    <property type="evidence" value="ECO:0007669"/>
    <property type="project" value="UniProtKB-SubCell"/>
</dbReference>
<organism evidence="29 30">
    <name type="scientific">Oncorhynchus tshawytscha</name>
    <name type="common">Chinook salmon</name>
    <name type="synonym">Salmo tshawytscha</name>
    <dbReference type="NCBI Taxonomy" id="74940"/>
    <lineage>
        <taxon>Eukaryota</taxon>
        <taxon>Metazoa</taxon>
        <taxon>Chordata</taxon>
        <taxon>Craniata</taxon>
        <taxon>Vertebrata</taxon>
        <taxon>Euteleostomi</taxon>
        <taxon>Actinopterygii</taxon>
        <taxon>Neopterygii</taxon>
        <taxon>Teleostei</taxon>
        <taxon>Protacanthopterygii</taxon>
        <taxon>Salmoniformes</taxon>
        <taxon>Salmonidae</taxon>
        <taxon>Salmoninae</taxon>
        <taxon>Oncorhynchus</taxon>
    </lineage>
</organism>
<evidence type="ECO:0000256" key="24">
    <source>
        <dbReference type="ARBA" id="ARBA00023212"/>
    </source>
</evidence>
<dbReference type="GO" id="GO:0005884">
    <property type="term" value="C:actin filament"/>
    <property type="evidence" value="ECO:0007669"/>
    <property type="project" value="TreeGrafter"/>
</dbReference>
<reference evidence="29" key="2">
    <citation type="submission" date="2025-09" db="UniProtKB">
        <authorList>
            <consortium name="Ensembl"/>
        </authorList>
    </citation>
    <scope>IDENTIFICATION</scope>
</reference>
<feature type="compositionally biased region" description="Acidic residues" evidence="27">
    <location>
        <begin position="16"/>
        <end position="30"/>
    </location>
</feature>
<reference evidence="29" key="1">
    <citation type="submission" date="2025-08" db="UniProtKB">
        <authorList>
            <consortium name="Ensembl"/>
        </authorList>
    </citation>
    <scope>IDENTIFICATION</scope>
</reference>
<evidence type="ECO:0000256" key="3">
    <source>
        <dbReference type="ARBA" id="ARBA00004240"/>
    </source>
</evidence>
<evidence type="ECO:0000256" key="5">
    <source>
        <dbReference type="ARBA" id="ARBA00004246"/>
    </source>
</evidence>
<evidence type="ECO:0000256" key="9">
    <source>
        <dbReference type="ARBA" id="ARBA00004544"/>
    </source>
</evidence>
<keyword evidence="21" id="KW-0175">Coiled coil</keyword>
<dbReference type="PANTHER" id="PTHR10829:SF15">
    <property type="entry name" value="SRC SUBSTRATE CORTACTIN"/>
    <property type="match status" value="1"/>
</dbReference>
<evidence type="ECO:0000256" key="21">
    <source>
        <dbReference type="ARBA" id="ARBA00023054"/>
    </source>
</evidence>
<feature type="region of interest" description="Disordered" evidence="27">
    <location>
        <begin position="60"/>
        <end position="85"/>
    </location>
</feature>
<dbReference type="PROSITE" id="PS51090">
    <property type="entry name" value="CORTACTIN"/>
    <property type="match status" value="5"/>
</dbReference>
<feature type="compositionally biased region" description="Basic and acidic residues" evidence="27">
    <location>
        <begin position="323"/>
        <end position="367"/>
    </location>
</feature>
<evidence type="ECO:0000256" key="8">
    <source>
        <dbReference type="ARBA" id="ARBA00004510"/>
    </source>
</evidence>
<keyword evidence="12 26" id="KW-0728">SH3 domain</keyword>
<keyword evidence="24" id="KW-0206">Cytoskeleton</keyword>
<keyword evidence="17" id="KW-0677">Repeat</keyword>
<evidence type="ECO:0000259" key="28">
    <source>
        <dbReference type="PROSITE" id="PS50002"/>
    </source>
</evidence>
<dbReference type="GO" id="GO:0016477">
    <property type="term" value="P:cell migration"/>
    <property type="evidence" value="ECO:0007669"/>
    <property type="project" value="TreeGrafter"/>
</dbReference>